<dbReference type="Pfam" id="PF07690">
    <property type="entry name" value="MFS_1"/>
    <property type="match status" value="1"/>
</dbReference>
<dbReference type="HOGENOM" id="CLU_001265_1_2_1"/>
<dbReference type="EMBL" id="KN847046">
    <property type="protein sequence ID" value="KIW23729.1"/>
    <property type="molecule type" value="Genomic_DNA"/>
</dbReference>
<keyword evidence="5" id="KW-1185">Reference proteome</keyword>
<dbReference type="RefSeq" id="XP_016243945.1">
    <property type="nucleotide sequence ID" value="XM_016399383.1"/>
</dbReference>
<dbReference type="PANTHER" id="PTHR11360">
    <property type="entry name" value="MONOCARBOXYLATE TRANSPORTER"/>
    <property type="match status" value="1"/>
</dbReference>
<proteinExistence type="inferred from homology"/>
<name>A0A0D2CJI3_9EURO</name>
<feature type="transmembrane region" description="Helical" evidence="3">
    <location>
        <begin position="238"/>
        <end position="257"/>
    </location>
</feature>
<evidence type="ECO:0000256" key="2">
    <source>
        <dbReference type="ARBA" id="ARBA00006727"/>
    </source>
</evidence>
<feature type="transmembrane region" description="Helical" evidence="3">
    <location>
        <begin position="107"/>
        <end position="126"/>
    </location>
</feature>
<comment type="subcellular location">
    <subcellularLocation>
        <location evidence="1">Membrane</location>
        <topology evidence="1">Multi-pass membrane protein</topology>
    </subcellularLocation>
</comment>
<feature type="transmembrane region" description="Helical" evidence="3">
    <location>
        <begin position="80"/>
        <end position="100"/>
    </location>
</feature>
<dbReference type="GO" id="GO:0016020">
    <property type="term" value="C:membrane"/>
    <property type="evidence" value="ECO:0007669"/>
    <property type="project" value="UniProtKB-SubCell"/>
</dbReference>
<feature type="transmembrane region" description="Helical" evidence="3">
    <location>
        <begin position="35"/>
        <end position="60"/>
    </location>
</feature>
<organism evidence="4 5">
    <name type="scientific">Cladophialophora immunda</name>
    <dbReference type="NCBI Taxonomy" id="569365"/>
    <lineage>
        <taxon>Eukaryota</taxon>
        <taxon>Fungi</taxon>
        <taxon>Dikarya</taxon>
        <taxon>Ascomycota</taxon>
        <taxon>Pezizomycotina</taxon>
        <taxon>Eurotiomycetes</taxon>
        <taxon>Chaetothyriomycetidae</taxon>
        <taxon>Chaetothyriales</taxon>
        <taxon>Herpotrichiellaceae</taxon>
        <taxon>Cladophialophora</taxon>
    </lineage>
</organism>
<dbReference type="GeneID" id="27351101"/>
<reference evidence="4 5" key="1">
    <citation type="submission" date="2015-01" db="EMBL/GenBank/DDBJ databases">
        <title>The Genome Sequence of Cladophialophora immunda CBS83496.</title>
        <authorList>
            <consortium name="The Broad Institute Genomics Platform"/>
            <person name="Cuomo C."/>
            <person name="de Hoog S."/>
            <person name="Gorbushina A."/>
            <person name="Stielow B."/>
            <person name="Teixiera M."/>
            <person name="Abouelleil A."/>
            <person name="Chapman S.B."/>
            <person name="Priest M."/>
            <person name="Young S.K."/>
            <person name="Wortman J."/>
            <person name="Nusbaum C."/>
            <person name="Birren B."/>
        </authorList>
    </citation>
    <scope>NUCLEOTIDE SEQUENCE [LARGE SCALE GENOMIC DNA]</scope>
    <source>
        <strain evidence="4 5">CBS 83496</strain>
    </source>
</reference>
<evidence type="ECO:0000313" key="5">
    <source>
        <dbReference type="Proteomes" id="UP000054466"/>
    </source>
</evidence>
<evidence type="ECO:0000256" key="1">
    <source>
        <dbReference type="ARBA" id="ARBA00004141"/>
    </source>
</evidence>
<evidence type="ECO:0000256" key="3">
    <source>
        <dbReference type="SAM" id="Phobius"/>
    </source>
</evidence>
<feature type="transmembrane region" description="Helical" evidence="3">
    <location>
        <begin position="168"/>
        <end position="190"/>
    </location>
</feature>
<dbReference type="OrthoDB" id="6499973at2759"/>
<dbReference type="InterPro" id="IPR011701">
    <property type="entry name" value="MFS"/>
</dbReference>
<dbReference type="Proteomes" id="UP000054466">
    <property type="component" value="Unassembled WGS sequence"/>
</dbReference>
<dbReference type="Gene3D" id="1.20.1250.20">
    <property type="entry name" value="MFS general substrate transporter like domains"/>
    <property type="match status" value="2"/>
</dbReference>
<feature type="transmembrane region" description="Helical" evidence="3">
    <location>
        <begin position="303"/>
        <end position="322"/>
    </location>
</feature>
<sequence>MADIKVEEANEEEAAYTITSTNQLPLEPDIPDGGYGWVVVVGIFIVNGWAWGVVSSYSVYLAHYLSANTFPGTSPLEYSFVGGTNFAAAMIVAPLVNILIRNFGTRTSMLLGTFFISGGLIAASFAKQFWSLIITQGIMVGIGVGLLYVSTVPVVSQWFLKKRSFAQGITAGGTGIGGLIFSSSITPMITNISLAWSLRIMGIICFVMLFLASCMVRDRNNSVRPTLHPFDVRFFRRWDVWLLMIWGFLFLLGYMTLISSLPDFARSLGISQSKASITAVLINLTTTSGRTLAGWASDHYGRITVALICTFASGIFCLVVWVPSESLAPTLVFAFLVGNVYSVFWISVAPIAAEIVGLQELPSLLAIAWLNAAAPCFVSEAIALELRRPNSDRPYLYPQLYAGLSYIIGGLFLLELRRIKIGLFSVETHR</sequence>
<comment type="similarity">
    <text evidence="2">Belongs to the major facilitator superfamily. Monocarboxylate porter (TC 2.A.1.13) family.</text>
</comment>
<keyword evidence="3" id="KW-1133">Transmembrane helix</keyword>
<feature type="transmembrane region" description="Helical" evidence="3">
    <location>
        <begin position="196"/>
        <end position="217"/>
    </location>
</feature>
<evidence type="ECO:0000313" key="4">
    <source>
        <dbReference type="EMBL" id="KIW23729.1"/>
    </source>
</evidence>
<dbReference type="SUPFAM" id="SSF103473">
    <property type="entry name" value="MFS general substrate transporter"/>
    <property type="match status" value="1"/>
</dbReference>
<protein>
    <recommendedName>
        <fullName evidence="6">Major facilitator superfamily (MFS) profile domain-containing protein</fullName>
    </recommendedName>
</protein>
<gene>
    <name evidence="4" type="ORF">PV07_11907</name>
</gene>
<dbReference type="VEuPathDB" id="FungiDB:PV07_11907"/>
<keyword evidence="3" id="KW-0472">Membrane</keyword>
<dbReference type="InterPro" id="IPR036259">
    <property type="entry name" value="MFS_trans_sf"/>
</dbReference>
<dbReference type="AlphaFoldDB" id="A0A0D2CJI3"/>
<evidence type="ECO:0008006" key="6">
    <source>
        <dbReference type="Google" id="ProtNLM"/>
    </source>
</evidence>
<dbReference type="InterPro" id="IPR050327">
    <property type="entry name" value="Proton-linked_MCT"/>
</dbReference>
<accession>A0A0D2CJI3</accession>
<dbReference type="GO" id="GO:0022857">
    <property type="term" value="F:transmembrane transporter activity"/>
    <property type="evidence" value="ECO:0007669"/>
    <property type="project" value="InterPro"/>
</dbReference>
<feature type="transmembrane region" description="Helical" evidence="3">
    <location>
        <begin position="132"/>
        <end position="156"/>
    </location>
</feature>
<feature type="transmembrane region" description="Helical" evidence="3">
    <location>
        <begin position="328"/>
        <end position="352"/>
    </location>
</feature>
<keyword evidence="3" id="KW-0812">Transmembrane</keyword>
<dbReference type="PANTHER" id="PTHR11360:SF315">
    <property type="entry name" value="TRANSPORTER MCH2-RELATED"/>
    <property type="match status" value="1"/>
</dbReference>
<feature type="transmembrane region" description="Helical" evidence="3">
    <location>
        <begin position="396"/>
        <end position="414"/>
    </location>
</feature>